<feature type="compositionally biased region" description="Basic residues" evidence="1">
    <location>
        <begin position="72"/>
        <end position="81"/>
    </location>
</feature>
<evidence type="ECO:0000313" key="3">
    <source>
        <dbReference type="Proteomes" id="UP000053558"/>
    </source>
</evidence>
<feature type="compositionally biased region" description="Polar residues" evidence="1">
    <location>
        <begin position="376"/>
        <end position="387"/>
    </location>
</feature>
<dbReference type="AlphaFoldDB" id="A0A5M3MA19"/>
<protein>
    <submittedName>
        <fullName evidence="2">Uncharacterized protein</fullName>
    </submittedName>
</protein>
<evidence type="ECO:0000256" key="1">
    <source>
        <dbReference type="SAM" id="MobiDB-lite"/>
    </source>
</evidence>
<reference evidence="3" key="1">
    <citation type="journal article" date="2012" name="Science">
        <title>The Paleozoic origin of enzymatic lignin decomposition reconstructed from 31 fungal genomes.</title>
        <authorList>
            <person name="Floudas D."/>
            <person name="Binder M."/>
            <person name="Riley R."/>
            <person name="Barry K."/>
            <person name="Blanchette R.A."/>
            <person name="Henrissat B."/>
            <person name="Martinez A.T."/>
            <person name="Otillar R."/>
            <person name="Spatafora J.W."/>
            <person name="Yadav J.S."/>
            <person name="Aerts A."/>
            <person name="Benoit I."/>
            <person name="Boyd A."/>
            <person name="Carlson A."/>
            <person name="Copeland A."/>
            <person name="Coutinho P.M."/>
            <person name="de Vries R.P."/>
            <person name="Ferreira P."/>
            <person name="Findley K."/>
            <person name="Foster B."/>
            <person name="Gaskell J."/>
            <person name="Glotzer D."/>
            <person name="Gorecki P."/>
            <person name="Heitman J."/>
            <person name="Hesse C."/>
            <person name="Hori C."/>
            <person name="Igarashi K."/>
            <person name="Jurgens J.A."/>
            <person name="Kallen N."/>
            <person name="Kersten P."/>
            <person name="Kohler A."/>
            <person name="Kuees U."/>
            <person name="Kumar T.K.A."/>
            <person name="Kuo A."/>
            <person name="LaButti K."/>
            <person name="Larrondo L.F."/>
            <person name="Lindquist E."/>
            <person name="Ling A."/>
            <person name="Lombard V."/>
            <person name="Lucas S."/>
            <person name="Lundell T."/>
            <person name="Martin R."/>
            <person name="McLaughlin D.J."/>
            <person name="Morgenstern I."/>
            <person name="Morin E."/>
            <person name="Murat C."/>
            <person name="Nagy L.G."/>
            <person name="Nolan M."/>
            <person name="Ohm R.A."/>
            <person name="Patyshakuliyeva A."/>
            <person name="Rokas A."/>
            <person name="Ruiz-Duenas F.J."/>
            <person name="Sabat G."/>
            <person name="Salamov A."/>
            <person name="Samejima M."/>
            <person name="Schmutz J."/>
            <person name="Slot J.C."/>
            <person name="St John F."/>
            <person name="Stenlid J."/>
            <person name="Sun H."/>
            <person name="Sun S."/>
            <person name="Syed K."/>
            <person name="Tsang A."/>
            <person name="Wiebenga A."/>
            <person name="Young D."/>
            <person name="Pisabarro A."/>
            <person name="Eastwood D.C."/>
            <person name="Martin F."/>
            <person name="Cullen D."/>
            <person name="Grigoriev I.V."/>
            <person name="Hibbett D.S."/>
        </authorList>
    </citation>
    <scope>NUCLEOTIDE SEQUENCE [LARGE SCALE GENOMIC DNA]</scope>
    <source>
        <strain evidence="3">RWD-64-598 SS2</strain>
    </source>
</reference>
<accession>A0A5M3MA19</accession>
<comment type="caution">
    <text evidence="2">The sequence shown here is derived from an EMBL/GenBank/DDBJ whole genome shotgun (WGS) entry which is preliminary data.</text>
</comment>
<feature type="compositionally biased region" description="Low complexity" evidence="1">
    <location>
        <begin position="49"/>
        <end position="62"/>
    </location>
</feature>
<feature type="compositionally biased region" description="Low complexity" evidence="1">
    <location>
        <begin position="205"/>
        <end position="219"/>
    </location>
</feature>
<dbReference type="RefSeq" id="XP_007774380.1">
    <property type="nucleotide sequence ID" value="XM_007776190.1"/>
</dbReference>
<sequence>MDASHSLSSDWRGEDHDMEMDVVQWVPSQSRNPALVALMAESNRPPQPSGSNLLSLSSSSASSRDHATYQRQRPRLRKPRRPPSPSPTVEAQKEFFLDLVRKVSYQMDENARKKLAYRRAHSATNVDNTVTSGPRGETSSYASSSNACSSKPSNPPRAPLLRSDSVSSTHSTTTARSSHNLSSARAGKSTFARHASLPEPAFADKTAAGPSAKARAKAPAPIPESPLPWDKVFDEADVSMIVEDDELDEMDISPNKQVPCRDASMGTSTPGQASSKMPVSTQKILDDIPSPEPCPPAKMRGRPQPQPQPRIQAQTRHRQQLPIPSQSRLVVQPQKYSTPSPAHQPHRRQVSAPTPAPAPQPRRAPVLGMRRPAMPPSTQAPTASQQRKFVPLFKPPLGGTTNANASAKMDTNLRRQPSVVINTNTNTKVKACQRSTSNSTATTASSSAAWSPTRSHSPESAWSTPASTPPDPQPAKNSTTGTKVQPSELDENPDADSSYGEMSFDIDELEATLRQYD</sequence>
<feature type="compositionally biased region" description="Polar residues" evidence="1">
    <location>
        <begin position="475"/>
        <end position="485"/>
    </location>
</feature>
<feature type="compositionally biased region" description="Polar residues" evidence="1">
    <location>
        <begin position="265"/>
        <end position="283"/>
    </location>
</feature>
<feature type="compositionally biased region" description="Polar residues" evidence="1">
    <location>
        <begin position="322"/>
        <end position="341"/>
    </location>
</feature>
<feature type="compositionally biased region" description="Polar residues" evidence="1">
    <location>
        <begin position="419"/>
        <end position="428"/>
    </location>
</feature>
<dbReference type="EMBL" id="JH711588">
    <property type="protein sequence ID" value="EIW75694.1"/>
    <property type="molecule type" value="Genomic_DNA"/>
</dbReference>
<evidence type="ECO:0000313" key="2">
    <source>
        <dbReference type="EMBL" id="EIW75694.1"/>
    </source>
</evidence>
<feature type="region of interest" description="Disordered" evidence="1">
    <location>
        <begin position="1"/>
        <end position="92"/>
    </location>
</feature>
<feature type="compositionally biased region" description="Low complexity" evidence="1">
    <location>
        <begin position="435"/>
        <end position="455"/>
    </location>
</feature>
<feature type="region of interest" description="Disordered" evidence="1">
    <location>
        <begin position="126"/>
        <end position="189"/>
    </location>
</feature>
<dbReference type="GeneID" id="19202298"/>
<dbReference type="OMA" id="XRIVIRI"/>
<dbReference type="KEGG" id="cput:CONPUDRAFT_147225"/>
<organism evidence="2 3">
    <name type="scientific">Coniophora puteana (strain RWD-64-598)</name>
    <name type="common">Brown rot fungus</name>
    <dbReference type="NCBI Taxonomy" id="741705"/>
    <lineage>
        <taxon>Eukaryota</taxon>
        <taxon>Fungi</taxon>
        <taxon>Dikarya</taxon>
        <taxon>Basidiomycota</taxon>
        <taxon>Agaricomycotina</taxon>
        <taxon>Agaricomycetes</taxon>
        <taxon>Agaricomycetidae</taxon>
        <taxon>Boletales</taxon>
        <taxon>Coniophorineae</taxon>
        <taxon>Coniophoraceae</taxon>
        <taxon>Coniophora</taxon>
    </lineage>
</organism>
<dbReference type="Proteomes" id="UP000053558">
    <property type="component" value="Unassembled WGS sequence"/>
</dbReference>
<feature type="region of interest" description="Disordered" evidence="1">
    <location>
        <begin position="244"/>
        <end position="517"/>
    </location>
</feature>
<keyword evidence="3" id="KW-1185">Reference proteome</keyword>
<feature type="region of interest" description="Disordered" evidence="1">
    <location>
        <begin position="202"/>
        <end position="230"/>
    </location>
</feature>
<feature type="compositionally biased region" description="Low complexity" evidence="1">
    <location>
        <begin position="163"/>
        <end position="178"/>
    </location>
</feature>
<feature type="compositionally biased region" description="Low complexity" evidence="1">
    <location>
        <begin position="139"/>
        <end position="152"/>
    </location>
</feature>
<name>A0A5M3MA19_CONPW</name>
<gene>
    <name evidence="2" type="ORF">CONPUDRAFT_147225</name>
</gene>
<proteinExistence type="predicted"/>